<evidence type="ECO:0000256" key="1">
    <source>
        <dbReference type="ARBA" id="ARBA00001947"/>
    </source>
</evidence>
<keyword evidence="5" id="KW-0560">Oxidoreductase</keyword>
<evidence type="ECO:0000256" key="3">
    <source>
        <dbReference type="ARBA" id="ARBA00022723"/>
    </source>
</evidence>
<dbReference type="GO" id="GO:0008270">
    <property type="term" value="F:zinc ion binding"/>
    <property type="evidence" value="ECO:0007669"/>
    <property type="project" value="InterPro"/>
</dbReference>
<dbReference type="CDD" id="cd07363">
    <property type="entry name" value="45_DOPA_Dioxygenase"/>
    <property type="match status" value="1"/>
</dbReference>
<dbReference type="InterPro" id="IPR014436">
    <property type="entry name" value="Extradiol_dOase_DODA"/>
</dbReference>
<comment type="similarity">
    <text evidence="2">Belongs to the DODA-type extradiol aromatic ring-opening dioxygenase family.</text>
</comment>
<comment type="cofactor">
    <cofactor evidence="1">
        <name>Zn(2+)</name>
        <dbReference type="ChEBI" id="CHEBI:29105"/>
    </cofactor>
</comment>
<evidence type="ECO:0000259" key="6">
    <source>
        <dbReference type="Pfam" id="PF02900"/>
    </source>
</evidence>
<dbReference type="NCBIfam" id="NF007914">
    <property type="entry name" value="PRK10628.1"/>
    <property type="match status" value="1"/>
</dbReference>
<dbReference type="Pfam" id="PF02900">
    <property type="entry name" value="LigB"/>
    <property type="match status" value="1"/>
</dbReference>
<evidence type="ECO:0000313" key="8">
    <source>
        <dbReference type="Proteomes" id="UP000319783"/>
    </source>
</evidence>
<name>A0A533QQ31_9BACT</name>
<dbReference type="InterPro" id="IPR004183">
    <property type="entry name" value="Xdiol_dOase_suB"/>
</dbReference>
<dbReference type="PANTHER" id="PTHR30096:SF0">
    <property type="entry name" value="4,5-DOPA DIOXYGENASE EXTRADIOL-LIKE PROTEIN"/>
    <property type="match status" value="1"/>
</dbReference>
<dbReference type="PANTHER" id="PTHR30096">
    <property type="entry name" value="4,5-DOPA DIOXYGENASE EXTRADIOL-LIKE PROTEIN"/>
    <property type="match status" value="1"/>
</dbReference>
<organism evidence="7 8">
    <name type="scientific">Candidatus Jettenia ecosi</name>
    <dbReference type="NCBI Taxonomy" id="2494326"/>
    <lineage>
        <taxon>Bacteria</taxon>
        <taxon>Pseudomonadati</taxon>
        <taxon>Planctomycetota</taxon>
        <taxon>Candidatus Brocadiia</taxon>
        <taxon>Candidatus Brocadiales</taxon>
        <taxon>Candidatus Brocadiaceae</taxon>
        <taxon>Candidatus Jettenia</taxon>
    </lineage>
</organism>
<dbReference type="Gene3D" id="3.40.830.10">
    <property type="entry name" value="LigB-like"/>
    <property type="match status" value="1"/>
</dbReference>
<dbReference type="AlphaFoldDB" id="A0A533QQ31"/>
<evidence type="ECO:0000256" key="2">
    <source>
        <dbReference type="ARBA" id="ARBA00007581"/>
    </source>
</evidence>
<dbReference type="PIRSF" id="PIRSF006157">
    <property type="entry name" value="Doxgns_DODA"/>
    <property type="match status" value="1"/>
</dbReference>
<dbReference type="Proteomes" id="UP000319783">
    <property type="component" value="Unassembled WGS sequence"/>
</dbReference>
<keyword evidence="3" id="KW-0479">Metal-binding</keyword>
<dbReference type="EMBL" id="SULG01000015">
    <property type="protein sequence ID" value="TLD42700.1"/>
    <property type="molecule type" value="Genomic_DNA"/>
</dbReference>
<sequence>MPVPFYMSTSSLRISNNQRPPVLFIGHGSPMNALENNPFTQALGKLRTLCPDPKAILCISAHWMAEGTWVTHMKYPKTIHDFYGFPEELFAIQYPAPGSPEVAELVVSTVTDPKVHLDDEMWGLDHGTWSVLRHMYPDANVPVLQLSLYMAQPPEYHYKLGTQLRQLREHGILIVGSGNIVHNLRKIRWEAEAMPYNWAIEFDEWVKSHLIKRDFQPLINEFIGFEAGKFSVPTSDHYYPMLYVLGAVDENDELCFEFEGIQNSSISMRTLSFRAIVISDQR</sequence>
<evidence type="ECO:0000256" key="5">
    <source>
        <dbReference type="ARBA" id="ARBA00023002"/>
    </source>
</evidence>
<dbReference type="SUPFAM" id="SSF53213">
    <property type="entry name" value="LigB-like"/>
    <property type="match status" value="1"/>
</dbReference>
<feature type="domain" description="Extradiol ring-cleavage dioxygenase class III enzyme subunit B" evidence="6">
    <location>
        <begin position="41"/>
        <end position="253"/>
    </location>
</feature>
<dbReference type="GO" id="GO:0008198">
    <property type="term" value="F:ferrous iron binding"/>
    <property type="evidence" value="ECO:0007669"/>
    <property type="project" value="InterPro"/>
</dbReference>
<protein>
    <recommendedName>
        <fullName evidence="6">Extradiol ring-cleavage dioxygenase class III enzyme subunit B domain-containing protein</fullName>
    </recommendedName>
</protein>
<gene>
    <name evidence="7" type="ORF">JETT_1043</name>
</gene>
<comment type="caution">
    <text evidence="7">The sequence shown here is derived from an EMBL/GenBank/DDBJ whole genome shotgun (WGS) entry which is preliminary data.</text>
</comment>
<keyword evidence="4" id="KW-0862">Zinc</keyword>
<proteinExistence type="inferred from homology"/>
<accession>A0A533QQ31</accession>
<reference evidence="7 8" key="1">
    <citation type="submission" date="2019-04" db="EMBL/GenBank/DDBJ databases">
        <title>Genome of a novel bacterium Candidatus Jettenia ecosi reconstructed from metagenome of an anammox bioreactor.</title>
        <authorList>
            <person name="Mardanov A.V."/>
            <person name="Beletsky A.V."/>
            <person name="Ravin N.V."/>
            <person name="Botchkova E.A."/>
            <person name="Litti Y.V."/>
            <person name="Nozhevnikova A.N."/>
        </authorList>
    </citation>
    <scope>NUCLEOTIDE SEQUENCE [LARGE SCALE GENOMIC DNA]</scope>
    <source>
        <strain evidence="7">J2</strain>
    </source>
</reference>
<evidence type="ECO:0000313" key="7">
    <source>
        <dbReference type="EMBL" id="TLD42700.1"/>
    </source>
</evidence>
<evidence type="ECO:0000256" key="4">
    <source>
        <dbReference type="ARBA" id="ARBA00022833"/>
    </source>
</evidence>
<dbReference type="GO" id="GO:0016702">
    <property type="term" value="F:oxidoreductase activity, acting on single donors with incorporation of molecular oxygen, incorporation of two atoms of oxygen"/>
    <property type="evidence" value="ECO:0007669"/>
    <property type="project" value="UniProtKB-ARBA"/>
</dbReference>